<dbReference type="InterPro" id="IPR044855">
    <property type="entry name" value="CoA-Trfase_III_dom3_sf"/>
</dbReference>
<dbReference type="Proteomes" id="UP000766629">
    <property type="component" value="Unassembled WGS sequence"/>
</dbReference>
<gene>
    <name evidence="3" type="ORF">KUV26_02315</name>
</gene>
<dbReference type="PANTHER" id="PTHR48207:SF3">
    <property type="entry name" value="SUCCINATE--HYDROXYMETHYLGLUTARATE COA-TRANSFERASE"/>
    <property type="match status" value="1"/>
</dbReference>
<dbReference type="EMBL" id="JAHVJA010000001">
    <property type="protein sequence ID" value="MBY6138260.1"/>
    <property type="molecule type" value="Genomic_DNA"/>
</dbReference>
<dbReference type="SUPFAM" id="SSF89796">
    <property type="entry name" value="CoA-transferase family III (CaiB/BaiF)"/>
    <property type="match status" value="1"/>
</dbReference>
<evidence type="ECO:0000256" key="2">
    <source>
        <dbReference type="SAM" id="MobiDB-lite"/>
    </source>
</evidence>
<dbReference type="Pfam" id="PF02515">
    <property type="entry name" value="CoA_transf_3"/>
    <property type="match status" value="1"/>
</dbReference>
<organism evidence="3 4">
    <name type="scientific">Leisingera daeponensis</name>
    <dbReference type="NCBI Taxonomy" id="405746"/>
    <lineage>
        <taxon>Bacteria</taxon>
        <taxon>Pseudomonadati</taxon>
        <taxon>Pseudomonadota</taxon>
        <taxon>Alphaproteobacteria</taxon>
        <taxon>Rhodobacterales</taxon>
        <taxon>Roseobacteraceae</taxon>
        <taxon>Leisingera</taxon>
    </lineage>
</organism>
<feature type="region of interest" description="Disordered" evidence="2">
    <location>
        <begin position="343"/>
        <end position="370"/>
    </location>
</feature>
<sequence>MPAPLEDLTILDLTHVLAGPYCSMILSGLGAMVIKVERPGEGDDTRAFPPFKDGQSAYFATINHGKKSIALDLKAAADREIFERLLARADVLLENYRPGVMQRLGYGWEDLHARFPRLIYGAVSGFGHTGPDALQPAYDMVVQARGGVMSVTGEKNREPVRVGASIGDIVAGMFLGHGILAALLDVRKTGQGRFIDVAMLDSQLALLEHAIAITSVTGEAPQPSGARHPSITPFETFHAADGLFVIAAGNDTLFARLCNALQLPLAAAPRFATNPARCENARLLKRLIEAVTLDHPKDHWIALLAEAGIPAGPIQTVDQVLRDPQILARNMVVDVLGEDGRPESLAAGNPIKMSGLADPQTRRPAPRLDGNREEILAWLEDVETQSASRPPGRR</sequence>
<proteinExistence type="predicted"/>
<keyword evidence="4" id="KW-1185">Reference proteome</keyword>
<dbReference type="RefSeq" id="WP_222507183.1">
    <property type="nucleotide sequence ID" value="NZ_JAHVJA010000001.1"/>
</dbReference>
<reference evidence="3 4" key="1">
    <citation type="submission" date="2021-06" db="EMBL/GenBank/DDBJ databases">
        <title>50 bacteria genomes isolated from Dapeng, Shenzhen, China.</title>
        <authorList>
            <person name="Zheng W."/>
            <person name="Yu S."/>
            <person name="Huang Y."/>
        </authorList>
    </citation>
    <scope>NUCLEOTIDE SEQUENCE [LARGE SCALE GENOMIC DNA]</scope>
    <source>
        <strain evidence="3 4">DP1N14-2</strain>
    </source>
</reference>
<name>A0ABS7NAN8_9RHOB</name>
<evidence type="ECO:0000313" key="4">
    <source>
        <dbReference type="Proteomes" id="UP000766629"/>
    </source>
</evidence>
<protein>
    <submittedName>
        <fullName evidence="3">CoA transferase</fullName>
    </submittedName>
</protein>
<accession>A0ABS7NAN8</accession>
<keyword evidence="1 3" id="KW-0808">Transferase</keyword>
<evidence type="ECO:0000256" key="1">
    <source>
        <dbReference type="ARBA" id="ARBA00022679"/>
    </source>
</evidence>
<dbReference type="PANTHER" id="PTHR48207">
    <property type="entry name" value="SUCCINATE--HYDROXYMETHYLGLUTARATE COA-TRANSFERASE"/>
    <property type="match status" value="1"/>
</dbReference>
<dbReference type="GO" id="GO:0016740">
    <property type="term" value="F:transferase activity"/>
    <property type="evidence" value="ECO:0007669"/>
    <property type="project" value="UniProtKB-KW"/>
</dbReference>
<evidence type="ECO:0000313" key="3">
    <source>
        <dbReference type="EMBL" id="MBY6138260.1"/>
    </source>
</evidence>
<dbReference type="InterPro" id="IPR050483">
    <property type="entry name" value="CoA-transferase_III_domain"/>
</dbReference>
<comment type="caution">
    <text evidence="3">The sequence shown here is derived from an EMBL/GenBank/DDBJ whole genome shotgun (WGS) entry which is preliminary data.</text>
</comment>
<dbReference type="InterPro" id="IPR003673">
    <property type="entry name" value="CoA-Trfase_fam_III"/>
</dbReference>
<dbReference type="Gene3D" id="3.40.50.10540">
    <property type="entry name" value="Crotonobetainyl-coa:carnitine coa-transferase, domain 1"/>
    <property type="match status" value="1"/>
</dbReference>
<dbReference type="Gene3D" id="3.30.1540.10">
    <property type="entry name" value="formyl-coa transferase, domain 3"/>
    <property type="match status" value="1"/>
</dbReference>
<dbReference type="InterPro" id="IPR023606">
    <property type="entry name" value="CoA-Trfase_III_dom_1_sf"/>
</dbReference>